<evidence type="ECO:0000256" key="6">
    <source>
        <dbReference type="ARBA" id="ARBA00022519"/>
    </source>
</evidence>
<keyword evidence="9 10" id="KW-0472">Membrane</keyword>
<feature type="transmembrane region" description="Helical" evidence="10">
    <location>
        <begin position="12"/>
        <end position="41"/>
    </location>
</feature>
<dbReference type="NCBIfam" id="TIGR02532">
    <property type="entry name" value="IV_pilin_GFxxxE"/>
    <property type="match status" value="1"/>
</dbReference>
<dbReference type="PROSITE" id="PS00409">
    <property type="entry name" value="PROKAR_NTER_METHYL"/>
    <property type="match status" value="1"/>
</dbReference>
<keyword evidence="6" id="KW-0997">Cell inner membrane</keyword>
<dbReference type="SUPFAM" id="SSF54523">
    <property type="entry name" value="Pili subunits"/>
    <property type="match status" value="1"/>
</dbReference>
<dbReference type="EMBL" id="JAFKCZ010000001">
    <property type="protein sequence ID" value="MBN7795433.1"/>
    <property type="molecule type" value="Genomic_DNA"/>
</dbReference>
<organism evidence="11 12">
    <name type="scientific">Parahaliea mediterranea</name>
    <dbReference type="NCBI Taxonomy" id="651086"/>
    <lineage>
        <taxon>Bacteria</taxon>
        <taxon>Pseudomonadati</taxon>
        <taxon>Pseudomonadota</taxon>
        <taxon>Gammaproteobacteria</taxon>
        <taxon>Cellvibrionales</taxon>
        <taxon>Halieaceae</taxon>
        <taxon>Parahaliea</taxon>
    </lineage>
</organism>
<dbReference type="GO" id="GO:0005886">
    <property type="term" value="C:plasma membrane"/>
    <property type="evidence" value="ECO:0007669"/>
    <property type="project" value="UniProtKB-SubCell"/>
</dbReference>
<dbReference type="NCBIfam" id="TIGR01711">
    <property type="entry name" value="gspJ"/>
    <property type="match status" value="1"/>
</dbReference>
<dbReference type="AlphaFoldDB" id="A0A939DBZ3"/>
<dbReference type="RefSeq" id="WP_206558849.1">
    <property type="nucleotide sequence ID" value="NZ_JAFKCZ010000001.1"/>
</dbReference>
<sequence length="229" mass="25096">MRGARCRGHAVGFAAGSAAGFTLIEVLIALAISAVIAAAAYTGLSTVITGVESSRAQAERTWEVNRALMFLSRDLRAFADRPVRDEFGDIEPALQGGRAARFLLSFTRRGWHNPNGHPRSALQRVNYVLEDEALWRETYPVLDRAGDTEPLRVRLLDGVVDLRLAFLADVGALNPGGRGIEVDTRGWPENWVANTSDPGARLDPPVALEITLDLDDWGELRRLYVLPPL</sequence>
<comment type="similarity">
    <text evidence="2">Belongs to the GSP J family.</text>
</comment>
<keyword evidence="12" id="KW-1185">Reference proteome</keyword>
<dbReference type="InterPro" id="IPR010055">
    <property type="entry name" value="T2SS_protein-GspJ"/>
</dbReference>
<evidence type="ECO:0000256" key="3">
    <source>
        <dbReference type="ARBA" id="ARBA00021539"/>
    </source>
</evidence>
<dbReference type="InterPro" id="IPR051621">
    <property type="entry name" value="T2SS_protein_J"/>
</dbReference>
<evidence type="ECO:0000256" key="1">
    <source>
        <dbReference type="ARBA" id="ARBA00004377"/>
    </source>
</evidence>
<dbReference type="Pfam" id="PF07963">
    <property type="entry name" value="N_methyl"/>
    <property type="match status" value="1"/>
</dbReference>
<keyword evidence="4" id="KW-1003">Cell membrane</keyword>
<evidence type="ECO:0000256" key="10">
    <source>
        <dbReference type="SAM" id="Phobius"/>
    </source>
</evidence>
<dbReference type="InterPro" id="IPR012902">
    <property type="entry name" value="N_methyl_site"/>
</dbReference>
<dbReference type="Proteomes" id="UP000664303">
    <property type="component" value="Unassembled WGS sequence"/>
</dbReference>
<keyword evidence="8 10" id="KW-1133">Transmembrane helix</keyword>
<dbReference type="Gene3D" id="3.10.610.10">
    <property type="entry name" value="GSPII I/J protein-like"/>
    <property type="match status" value="1"/>
</dbReference>
<gene>
    <name evidence="11" type="primary">gspJ</name>
    <name evidence="11" type="ORF">JYP50_02450</name>
</gene>
<dbReference type="PANTHER" id="PTHR39583:SF2">
    <property type="entry name" value="TYPE II SECRETION SYSTEM PROTEIN J"/>
    <property type="match status" value="1"/>
</dbReference>
<evidence type="ECO:0000256" key="9">
    <source>
        <dbReference type="ARBA" id="ARBA00023136"/>
    </source>
</evidence>
<dbReference type="GO" id="GO:0015628">
    <property type="term" value="P:protein secretion by the type II secretion system"/>
    <property type="evidence" value="ECO:0007669"/>
    <property type="project" value="InterPro"/>
</dbReference>
<name>A0A939DBZ3_9GAMM</name>
<keyword evidence="5" id="KW-0488">Methylation</keyword>
<evidence type="ECO:0000313" key="12">
    <source>
        <dbReference type="Proteomes" id="UP000664303"/>
    </source>
</evidence>
<protein>
    <recommendedName>
        <fullName evidence="3">Type II secretion system protein J</fullName>
    </recommendedName>
</protein>
<evidence type="ECO:0000256" key="5">
    <source>
        <dbReference type="ARBA" id="ARBA00022481"/>
    </source>
</evidence>
<dbReference type="Pfam" id="PF11612">
    <property type="entry name" value="T2SSJ"/>
    <property type="match status" value="1"/>
</dbReference>
<evidence type="ECO:0000256" key="8">
    <source>
        <dbReference type="ARBA" id="ARBA00022989"/>
    </source>
</evidence>
<dbReference type="InterPro" id="IPR045584">
    <property type="entry name" value="Pilin-like"/>
</dbReference>
<accession>A0A939DBZ3</accession>
<evidence type="ECO:0000256" key="4">
    <source>
        <dbReference type="ARBA" id="ARBA00022475"/>
    </source>
</evidence>
<keyword evidence="7 10" id="KW-0812">Transmembrane</keyword>
<dbReference type="Gene3D" id="2.10.70.20">
    <property type="entry name" value="gspk-gspi-gspj complex like domains"/>
    <property type="match status" value="1"/>
</dbReference>
<reference evidence="11" key="1">
    <citation type="submission" date="2021-02" db="EMBL/GenBank/DDBJ databases">
        <title>PHA producing bacteria isolated from coastal sediment in Guangdong, Shenzhen.</title>
        <authorList>
            <person name="Zheng W."/>
            <person name="Yu S."/>
            <person name="Huang Y."/>
        </authorList>
    </citation>
    <scope>NUCLEOTIDE SEQUENCE</scope>
    <source>
        <strain evidence="11">TN14-10</strain>
    </source>
</reference>
<evidence type="ECO:0000313" key="11">
    <source>
        <dbReference type="EMBL" id="MBN7795433.1"/>
    </source>
</evidence>
<evidence type="ECO:0000256" key="2">
    <source>
        <dbReference type="ARBA" id="ARBA00011084"/>
    </source>
</evidence>
<dbReference type="PANTHER" id="PTHR39583">
    <property type="entry name" value="TYPE II SECRETION SYSTEM PROTEIN J-RELATED"/>
    <property type="match status" value="1"/>
</dbReference>
<evidence type="ECO:0000256" key="7">
    <source>
        <dbReference type="ARBA" id="ARBA00022692"/>
    </source>
</evidence>
<comment type="subcellular location">
    <subcellularLocation>
        <location evidence="1">Cell inner membrane</location>
        <topology evidence="1">Single-pass membrane protein</topology>
    </subcellularLocation>
</comment>
<proteinExistence type="inferred from homology"/>
<dbReference type="GO" id="GO:0015627">
    <property type="term" value="C:type II protein secretion system complex"/>
    <property type="evidence" value="ECO:0007669"/>
    <property type="project" value="InterPro"/>
</dbReference>
<comment type="caution">
    <text evidence="11">The sequence shown here is derived from an EMBL/GenBank/DDBJ whole genome shotgun (WGS) entry which is preliminary data.</text>
</comment>